<dbReference type="Proteomes" id="UP000783588">
    <property type="component" value="Unassembled WGS sequence"/>
</dbReference>
<dbReference type="CDD" id="cd07731">
    <property type="entry name" value="ComA-like_MBL-fold"/>
    <property type="match status" value="1"/>
</dbReference>
<feature type="domain" description="Metallo-beta-lactamase" evidence="1">
    <location>
        <begin position="57"/>
        <end position="258"/>
    </location>
</feature>
<keyword evidence="3" id="KW-1185">Reference proteome</keyword>
<dbReference type="InterPro" id="IPR035681">
    <property type="entry name" value="ComA-like_MBL"/>
</dbReference>
<dbReference type="InterPro" id="IPR052159">
    <property type="entry name" value="Competence_DNA_uptake"/>
</dbReference>
<dbReference type="PANTHER" id="PTHR30619:SF7">
    <property type="entry name" value="BETA-LACTAMASE DOMAIN PROTEIN"/>
    <property type="match status" value="1"/>
</dbReference>
<dbReference type="PANTHER" id="PTHR30619">
    <property type="entry name" value="DNA INTERNALIZATION/COMPETENCE PROTEIN COMEC/REC2"/>
    <property type="match status" value="1"/>
</dbReference>
<accession>A0ABS6ESA0</accession>
<dbReference type="EMBL" id="JAHLQI010000003">
    <property type="protein sequence ID" value="MBU5490578.1"/>
    <property type="molecule type" value="Genomic_DNA"/>
</dbReference>
<gene>
    <name evidence="2" type="ORF">KQI75_08080</name>
</gene>
<dbReference type="RefSeq" id="WP_216470226.1">
    <property type="nucleotide sequence ID" value="NZ_JAHLQI010000003.1"/>
</dbReference>
<dbReference type="Pfam" id="PF00753">
    <property type="entry name" value="Lactamase_B"/>
    <property type="match status" value="1"/>
</dbReference>
<sequence>MKKRHNFLWVITAMVLVAFAFSKEFLPATHPDNTLSNTLAGTSAADATNLHFINVGQGDAELIVCGENAVLIDGGKASAGSTVVDYLSRQGIAELDAVIATHPHEDHIGGLINVLDAFQVDAFYMSDEAMDTDIYENLLDAIDDEGIQPQFPDIGDVIPIGDSGAKLTVLAPGPDSADTYSKNDPNTWSLVCRLDANGCSALFTGDTTAAVEKTMLRTEPHLLNCDVLKVAHHGSRTASSKDFIQAVSPSYAVISYAQGNSYGLPNNEVFEYLKPLGTKIYETAKDGTVVLQLKNGQVSVAS</sequence>
<organism evidence="2 3">
    <name type="scientific">Butyricicoccus intestinisimiae</name>
    <dbReference type="NCBI Taxonomy" id="2841509"/>
    <lineage>
        <taxon>Bacteria</taxon>
        <taxon>Bacillati</taxon>
        <taxon>Bacillota</taxon>
        <taxon>Clostridia</taxon>
        <taxon>Eubacteriales</taxon>
        <taxon>Butyricicoccaceae</taxon>
        <taxon>Butyricicoccus</taxon>
    </lineage>
</organism>
<proteinExistence type="predicted"/>
<dbReference type="SMART" id="SM00849">
    <property type="entry name" value="Lactamase_B"/>
    <property type="match status" value="1"/>
</dbReference>
<reference evidence="2 3" key="1">
    <citation type="submission" date="2021-06" db="EMBL/GenBank/DDBJ databases">
        <authorList>
            <person name="Sun Q."/>
            <person name="Li D."/>
        </authorList>
    </citation>
    <scope>NUCLEOTIDE SEQUENCE [LARGE SCALE GENOMIC DNA]</scope>
    <source>
        <strain evidence="2 3">MSJd-7</strain>
    </source>
</reference>
<dbReference type="InterPro" id="IPR001279">
    <property type="entry name" value="Metallo-B-lactamas"/>
</dbReference>
<evidence type="ECO:0000313" key="3">
    <source>
        <dbReference type="Proteomes" id="UP000783588"/>
    </source>
</evidence>
<comment type="caution">
    <text evidence="2">The sequence shown here is derived from an EMBL/GenBank/DDBJ whole genome shotgun (WGS) entry which is preliminary data.</text>
</comment>
<evidence type="ECO:0000313" key="2">
    <source>
        <dbReference type="EMBL" id="MBU5490578.1"/>
    </source>
</evidence>
<protein>
    <submittedName>
        <fullName evidence="2">MBL fold metallo-hydrolase</fullName>
    </submittedName>
</protein>
<name>A0ABS6ESA0_9FIRM</name>
<evidence type="ECO:0000259" key="1">
    <source>
        <dbReference type="SMART" id="SM00849"/>
    </source>
</evidence>